<dbReference type="EMBL" id="BX294147">
    <property type="protein sequence ID" value="CAD78689.1"/>
    <property type="molecule type" value="Genomic_DNA"/>
</dbReference>
<dbReference type="EnsemblBacteria" id="CAD78689">
    <property type="protein sequence ID" value="CAD78689"/>
    <property type="gene ID" value="RB8526"/>
</dbReference>
<accession>Q7UFJ3</accession>
<name>Q7UFJ3_RHOBA</name>
<dbReference type="AlphaFoldDB" id="Q7UFJ3"/>
<dbReference type="Proteomes" id="UP000001025">
    <property type="component" value="Chromosome"/>
</dbReference>
<evidence type="ECO:0000313" key="1">
    <source>
        <dbReference type="EMBL" id="CAD78689.1"/>
    </source>
</evidence>
<dbReference type="STRING" id="243090.RB8526"/>
<evidence type="ECO:0000313" key="2">
    <source>
        <dbReference type="Proteomes" id="UP000001025"/>
    </source>
</evidence>
<reference evidence="1 2" key="1">
    <citation type="journal article" date="2003" name="Proc. Natl. Acad. Sci. U.S.A.">
        <title>Complete genome sequence of the marine planctomycete Pirellula sp. strain 1.</title>
        <authorList>
            <person name="Gloeckner F.O."/>
            <person name="Kube M."/>
            <person name="Bauer M."/>
            <person name="Teeling H."/>
            <person name="Lombardot T."/>
            <person name="Ludwig W."/>
            <person name="Gade D."/>
            <person name="Beck A."/>
            <person name="Borzym K."/>
            <person name="Heitmann K."/>
            <person name="Rabus R."/>
            <person name="Schlesner H."/>
            <person name="Amann R."/>
            <person name="Reinhardt R."/>
        </authorList>
    </citation>
    <scope>NUCLEOTIDE SEQUENCE [LARGE SCALE GENOMIC DNA]</scope>
    <source>
        <strain evidence="2">DSM 10527 / NCIMB 13988 / SH1</strain>
    </source>
</reference>
<protein>
    <submittedName>
        <fullName evidence="1">Uncharacterized protein</fullName>
    </submittedName>
</protein>
<dbReference type="InParanoid" id="Q7UFJ3"/>
<dbReference type="HOGENOM" id="CLU_2344728_0_0_0"/>
<sequence length="97" mass="10960">MGMRVLQLVSLNESRICYEQSLESGVHRFVQMLQDRANLDGLILISSLSQLESQINFEPRVVFAFSAQESRVTGDRVPLLGLWELRSPADESGFFEA</sequence>
<gene>
    <name evidence="1" type="ordered locus">RB8526</name>
</gene>
<organism evidence="1 2">
    <name type="scientific">Rhodopirellula baltica (strain DSM 10527 / NCIMB 13988 / SH1)</name>
    <dbReference type="NCBI Taxonomy" id="243090"/>
    <lineage>
        <taxon>Bacteria</taxon>
        <taxon>Pseudomonadati</taxon>
        <taxon>Planctomycetota</taxon>
        <taxon>Planctomycetia</taxon>
        <taxon>Pirellulales</taxon>
        <taxon>Pirellulaceae</taxon>
        <taxon>Rhodopirellula</taxon>
    </lineage>
</organism>
<proteinExistence type="predicted"/>
<dbReference type="KEGG" id="rba:RB8526"/>
<keyword evidence="2" id="KW-1185">Reference proteome</keyword>